<dbReference type="PANTHER" id="PTHR16092:SF14">
    <property type="entry name" value="EXOCYST COMPLEX COMPONENT 1 ISOFORM X1"/>
    <property type="match status" value="1"/>
</dbReference>
<dbReference type="CDD" id="cd14683">
    <property type="entry name" value="PH-EXOC1"/>
    <property type="match status" value="1"/>
</dbReference>
<evidence type="ECO:0000313" key="7">
    <source>
        <dbReference type="RefSeq" id="XP_014665002.1"/>
    </source>
</evidence>
<evidence type="ECO:0000256" key="3">
    <source>
        <dbReference type="ARBA" id="ARBA00022483"/>
    </source>
</evidence>
<comment type="similarity">
    <text evidence="1">Belongs to the SEC3 family.</text>
</comment>
<keyword evidence="6" id="KW-1185">Reference proteome</keyword>
<keyword evidence="3" id="KW-0268">Exocytosis</keyword>
<accession>A0ABM1DYI1</accession>
<reference evidence="7" key="1">
    <citation type="submission" date="2025-08" db="UniProtKB">
        <authorList>
            <consortium name="RefSeq"/>
        </authorList>
    </citation>
    <scope>IDENTIFICATION</scope>
</reference>
<dbReference type="SMART" id="SM01313">
    <property type="entry name" value="Sec3-PIP2_bind"/>
    <property type="match status" value="1"/>
</dbReference>
<feature type="domain" description="Exocyst complex component Sec3 PIP2-binding N-terminal" evidence="5">
    <location>
        <begin position="31"/>
        <end position="122"/>
    </location>
</feature>
<evidence type="ECO:0000256" key="2">
    <source>
        <dbReference type="ARBA" id="ARBA00022448"/>
    </source>
</evidence>
<keyword evidence="2" id="KW-0813">Transport</keyword>
<evidence type="ECO:0000313" key="6">
    <source>
        <dbReference type="Proteomes" id="UP000695022"/>
    </source>
</evidence>
<dbReference type="InterPro" id="IPR028258">
    <property type="entry name" value="Sec3-PIP2_bind"/>
</dbReference>
<organism evidence="6 7">
    <name type="scientific">Priapulus caudatus</name>
    <name type="common">Priapulid worm</name>
    <dbReference type="NCBI Taxonomy" id="37621"/>
    <lineage>
        <taxon>Eukaryota</taxon>
        <taxon>Metazoa</taxon>
        <taxon>Ecdysozoa</taxon>
        <taxon>Scalidophora</taxon>
        <taxon>Priapulida</taxon>
        <taxon>Priapulimorpha</taxon>
        <taxon>Priapulimorphida</taxon>
        <taxon>Priapulidae</taxon>
        <taxon>Priapulus</taxon>
    </lineage>
</organism>
<evidence type="ECO:0000256" key="1">
    <source>
        <dbReference type="ARBA" id="ARBA00006518"/>
    </source>
</evidence>
<evidence type="ECO:0000259" key="5">
    <source>
        <dbReference type="SMART" id="SM01313"/>
    </source>
</evidence>
<dbReference type="GeneID" id="106807228"/>
<name>A0ABM1DYI1_PRICU</name>
<evidence type="ECO:0000256" key="4">
    <source>
        <dbReference type="ARBA" id="ARBA00023054"/>
    </source>
</evidence>
<dbReference type="Proteomes" id="UP000695022">
    <property type="component" value="Unplaced"/>
</dbReference>
<dbReference type="InterPro" id="IPR048628">
    <property type="entry name" value="Sec3_C"/>
</dbReference>
<gene>
    <name evidence="7" type="primary">LOC106807228</name>
</gene>
<dbReference type="Pfam" id="PF15277">
    <property type="entry name" value="Sec3-PIP2_bind"/>
    <property type="match status" value="1"/>
</dbReference>
<protein>
    <submittedName>
        <fullName evidence="7">Exocyst complex component 1-like</fullName>
    </submittedName>
</protein>
<dbReference type="PANTHER" id="PTHR16092">
    <property type="entry name" value="SEC3/SYNTAXIN-RELATED"/>
    <property type="match status" value="1"/>
</dbReference>
<dbReference type="RefSeq" id="XP_014665002.1">
    <property type="nucleotide sequence ID" value="XM_014809516.1"/>
</dbReference>
<dbReference type="Gene3D" id="2.30.29.90">
    <property type="match status" value="1"/>
</dbReference>
<dbReference type="InterPro" id="IPR019160">
    <property type="entry name" value="Sec3_CC"/>
</dbReference>
<sequence>MAAIRHSLQKSVFLPSDERLVGVVHVTKAAKKKKQSFLCAAVTTERPVKVTLYKIKKSEKGDIYKKERAWSLKDLKKFDGKDVKKDTAEFDLHFEKVYRWIASSVQEKNVFISCVYKLITRYLPHHKPEFENVAQALLIDASMQSDAAAPAPSIDAVDGQEYQALSAKEELDLEKLMGEANTSISNAEQFAEELAKDLSVLDGANLRSLMASEQQVSDIMALLERGILEADRIEARLDKYDLLLQGVKDYMESVTEKDSMINVQTTNKNKLMSCLDNMIQQLDLAHTHKRALLDGDLSQPTGLRECCQAALALSKAMSVDLVSASDLDMGGCPDLDMGLYRLTAVQDQMKLFDKLRQTFAKRLSHQLNNLIIHLSNAHEVACRLPHAVQPRHGQAATTAAYAQLMKLYITSVNKMYEREVRHFIETARMSLVGRGARGQQDVGPDASPMKKAGITDETRKLMLELFPNLETDLQKFLDAAYMVDGFFSLYMLVRVNQHVMSTQDSGSFLGKVLAACQLQTKRNFDKFMKSQIKAIEDAKVSKKTRCGIVSFVANFADFAARAEVTFKGSDRHSDLQKWFTQIVRAIFSNIVRIAKEHPKTPQELVMLENFHHMFSSLSRLKIASLENERKEAKQYYNEQLAAYVTAYLGRPLEKLNNFFDGVQAVVARGVKEEEVGYQLAYNKQELRKTLKEYPGKEVKKGLDNLYRKVEKHLCEEENLLQVVWRSMQEEFIRQYKHFEDLITRCYPGANITLDFTINDILDYFSNIAQQH</sequence>
<proteinExistence type="inferred from homology"/>
<dbReference type="Pfam" id="PF20654">
    <property type="entry name" value="Sec3_C-term"/>
    <property type="match status" value="1"/>
</dbReference>
<keyword evidence="4" id="KW-0175">Coiled coil</keyword>
<dbReference type="Pfam" id="PF09763">
    <property type="entry name" value="Sec3_CC"/>
    <property type="match status" value="1"/>
</dbReference>